<dbReference type="Gene3D" id="3.40.50.1820">
    <property type="entry name" value="alpha/beta hydrolase"/>
    <property type="match status" value="1"/>
</dbReference>
<dbReference type="PANTHER" id="PTHR48079">
    <property type="entry name" value="PROTEIN YEEZ"/>
    <property type="match status" value="1"/>
</dbReference>
<dbReference type="InterPro" id="IPR029058">
    <property type="entry name" value="AB_hydrolase_fold"/>
</dbReference>
<name>A0ABW7VZ44_9NOCA</name>
<sequence>MSTPDTVVFGAAGFIGRALVARLLEQGHHVAAAVRPGTEARLLSWLHGKDFDRERLTVLGCDITDPGLGALGAAPLEDVRDVYNCAARFSFGLDPTEARAVNLDGALHVLHWSAGRPRLRRLVHITGYRVTVPESAEHDYTVSAYGASKFEADAILRDQAAAAAVPLTVANPSTVLGPGQYIGLAELVRDLWEGALHALPGDAQTLLPILDLDYFVDFLTLLPQQPDTAGRSYTVLDPDSPPLPELVGLLARHMHVRAPRLTLPVGLVARLPGRLTGVDAERLTFIAGDRYDTSAADAVAARAWLVRPAAETVLREWADHLVSSRFGATEADPAAGFEHGLWVSGERRTPEYVLLHGLPTDSEAWREVRTLLDAPTLAADLPGLGRSAPYPAGPDRWLDDLMAPVEGRPILVGHSLGCVPALRYATAHPDRVAGVVLVAPAFLQRGGSRLARTPIATALLRRLPPARLAALLGIPAGPALESASANLRRPRVARRTVAALRAAGRPGAHATARRLLDELRVPVHLVTGSADPLTTAVTAPVTEIAGAGHYPHLTHPEQVARVLDSVRKEFADRAGRPEATAAGR</sequence>
<proteinExistence type="predicted"/>
<dbReference type="EMBL" id="JBIRYL010000004">
    <property type="protein sequence ID" value="MFI2231838.1"/>
    <property type="molecule type" value="Genomic_DNA"/>
</dbReference>
<feature type="domain" description="AB hydrolase-1" evidence="2">
    <location>
        <begin position="353"/>
        <end position="561"/>
    </location>
</feature>
<evidence type="ECO:0000313" key="3">
    <source>
        <dbReference type="EMBL" id="MFI2231838.1"/>
    </source>
</evidence>
<feature type="domain" description="NAD-dependent epimerase/dehydratase" evidence="1">
    <location>
        <begin position="7"/>
        <end position="228"/>
    </location>
</feature>
<dbReference type="InterPro" id="IPR000073">
    <property type="entry name" value="AB_hydrolase_1"/>
</dbReference>
<dbReference type="Gene3D" id="3.40.50.720">
    <property type="entry name" value="NAD(P)-binding Rossmann-like Domain"/>
    <property type="match status" value="1"/>
</dbReference>
<dbReference type="SUPFAM" id="SSF53474">
    <property type="entry name" value="alpha/beta-Hydrolases"/>
    <property type="match status" value="1"/>
</dbReference>
<dbReference type="SUPFAM" id="SSF51735">
    <property type="entry name" value="NAD(P)-binding Rossmann-fold domains"/>
    <property type="match status" value="1"/>
</dbReference>
<dbReference type="InterPro" id="IPR001509">
    <property type="entry name" value="Epimerase_deHydtase"/>
</dbReference>
<dbReference type="PANTHER" id="PTHR48079:SF6">
    <property type="entry name" value="NAD(P)-BINDING DOMAIN-CONTAINING PROTEIN-RELATED"/>
    <property type="match status" value="1"/>
</dbReference>
<dbReference type="RefSeq" id="WP_397063241.1">
    <property type="nucleotide sequence ID" value="NZ_JBIRYL010000004.1"/>
</dbReference>
<organism evidence="3 4">
    <name type="scientific">Nocardia testacea</name>
    <dbReference type="NCBI Taxonomy" id="248551"/>
    <lineage>
        <taxon>Bacteria</taxon>
        <taxon>Bacillati</taxon>
        <taxon>Actinomycetota</taxon>
        <taxon>Actinomycetes</taxon>
        <taxon>Mycobacteriales</taxon>
        <taxon>Nocardiaceae</taxon>
        <taxon>Nocardia</taxon>
    </lineage>
</organism>
<dbReference type="InterPro" id="IPR051783">
    <property type="entry name" value="NAD(P)-dependent_oxidoreduct"/>
</dbReference>
<keyword evidence="3" id="KW-0378">Hydrolase</keyword>
<gene>
    <name evidence="3" type="ORF">ACH49Z_18510</name>
</gene>
<dbReference type="Pfam" id="PF01370">
    <property type="entry name" value="Epimerase"/>
    <property type="match status" value="1"/>
</dbReference>
<accession>A0ABW7VZ44</accession>
<comment type="caution">
    <text evidence="3">The sequence shown here is derived from an EMBL/GenBank/DDBJ whole genome shotgun (WGS) entry which is preliminary data.</text>
</comment>
<reference evidence="3 4" key="1">
    <citation type="submission" date="2024-10" db="EMBL/GenBank/DDBJ databases">
        <title>The Natural Products Discovery Center: Release of the First 8490 Sequenced Strains for Exploring Actinobacteria Biosynthetic Diversity.</title>
        <authorList>
            <person name="Kalkreuter E."/>
            <person name="Kautsar S.A."/>
            <person name="Yang D."/>
            <person name="Bader C.D."/>
            <person name="Teijaro C.N."/>
            <person name="Fluegel L."/>
            <person name="Davis C.M."/>
            <person name="Simpson J.R."/>
            <person name="Lauterbach L."/>
            <person name="Steele A.D."/>
            <person name="Gui C."/>
            <person name="Meng S."/>
            <person name="Li G."/>
            <person name="Viehrig K."/>
            <person name="Ye F."/>
            <person name="Su P."/>
            <person name="Kiefer A.F."/>
            <person name="Nichols A."/>
            <person name="Cepeda A.J."/>
            <person name="Yan W."/>
            <person name="Fan B."/>
            <person name="Jiang Y."/>
            <person name="Adhikari A."/>
            <person name="Zheng C.-J."/>
            <person name="Schuster L."/>
            <person name="Cowan T.M."/>
            <person name="Smanski M.J."/>
            <person name="Chevrette M.G."/>
            <person name="De Carvalho L.P.S."/>
            <person name="Shen B."/>
        </authorList>
    </citation>
    <scope>NUCLEOTIDE SEQUENCE [LARGE SCALE GENOMIC DNA]</scope>
    <source>
        <strain evidence="3 4">NPDC019377</strain>
    </source>
</reference>
<keyword evidence="4" id="KW-1185">Reference proteome</keyword>
<dbReference type="InterPro" id="IPR036291">
    <property type="entry name" value="NAD(P)-bd_dom_sf"/>
</dbReference>
<dbReference type="Proteomes" id="UP001611494">
    <property type="component" value="Unassembled WGS sequence"/>
</dbReference>
<dbReference type="Pfam" id="PF12697">
    <property type="entry name" value="Abhydrolase_6"/>
    <property type="match status" value="1"/>
</dbReference>
<evidence type="ECO:0000259" key="1">
    <source>
        <dbReference type="Pfam" id="PF01370"/>
    </source>
</evidence>
<dbReference type="GO" id="GO:0016787">
    <property type="term" value="F:hydrolase activity"/>
    <property type="evidence" value="ECO:0007669"/>
    <property type="project" value="UniProtKB-KW"/>
</dbReference>
<protein>
    <submittedName>
        <fullName evidence="3">Alpha/beta fold hydrolase</fullName>
    </submittedName>
</protein>
<evidence type="ECO:0000259" key="2">
    <source>
        <dbReference type="Pfam" id="PF12697"/>
    </source>
</evidence>
<evidence type="ECO:0000313" key="4">
    <source>
        <dbReference type="Proteomes" id="UP001611494"/>
    </source>
</evidence>